<accession>A0AA40I0T8</accession>
<feature type="compositionally biased region" description="Low complexity" evidence="1">
    <location>
        <begin position="93"/>
        <end position="102"/>
    </location>
</feature>
<evidence type="ECO:0000256" key="1">
    <source>
        <dbReference type="SAM" id="MobiDB-lite"/>
    </source>
</evidence>
<comment type="caution">
    <text evidence="2">The sequence shown here is derived from an EMBL/GenBank/DDBJ whole genome shotgun (WGS) entry which is preliminary data.</text>
</comment>
<reference evidence="2" key="1">
    <citation type="submission" date="2023-06" db="EMBL/GenBank/DDBJ databases">
        <title>Reference genome for the Northern bat (Eptesicus nilssonii), a most northern bat species.</title>
        <authorList>
            <person name="Laine V.N."/>
            <person name="Pulliainen A.T."/>
            <person name="Lilley T.M."/>
        </authorList>
    </citation>
    <scope>NUCLEOTIDE SEQUENCE</scope>
    <source>
        <strain evidence="2">BLF_Eptnil</strain>
        <tissue evidence="2">Kidney</tissue>
    </source>
</reference>
<feature type="region of interest" description="Disordered" evidence="1">
    <location>
        <begin position="172"/>
        <end position="194"/>
    </location>
</feature>
<proteinExistence type="predicted"/>
<evidence type="ECO:0000313" key="3">
    <source>
        <dbReference type="Proteomes" id="UP001177744"/>
    </source>
</evidence>
<protein>
    <submittedName>
        <fullName evidence="2">Uncharacterized protein</fullName>
    </submittedName>
</protein>
<name>A0AA40I0T8_CNENI</name>
<organism evidence="2 3">
    <name type="scientific">Cnephaeus nilssonii</name>
    <name type="common">Northern bat</name>
    <name type="synonym">Eptesicus nilssonii</name>
    <dbReference type="NCBI Taxonomy" id="3371016"/>
    <lineage>
        <taxon>Eukaryota</taxon>
        <taxon>Metazoa</taxon>
        <taxon>Chordata</taxon>
        <taxon>Craniata</taxon>
        <taxon>Vertebrata</taxon>
        <taxon>Euteleostomi</taxon>
        <taxon>Mammalia</taxon>
        <taxon>Eutheria</taxon>
        <taxon>Laurasiatheria</taxon>
        <taxon>Chiroptera</taxon>
        <taxon>Yangochiroptera</taxon>
        <taxon>Vespertilionidae</taxon>
        <taxon>Cnephaeus</taxon>
    </lineage>
</organism>
<dbReference type="Proteomes" id="UP001177744">
    <property type="component" value="Unassembled WGS sequence"/>
</dbReference>
<feature type="region of interest" description="Disordered" evidence="1">
    <location>
        <begin position="133"/>
        <end position="153"/>
    </location>
</feature>
<feature type="compositionally biased region" description="Polar residues" evidence="1">
    <location>
        <begin position="141"/>
        <end position="153"/>
    </location>
</feature>
<evidence type="ECO:0000313" key="2">
    <source>
        <dbReference type="EMBL" id="KAK1340885.1"/>
    </source>
</evidence>
<dbReference type="AlphaFoldDB" id="A0AA40I0T8"/>
<feature type="region of interest" description="Disordered" evidence="1">
    <location>
        <begin position="91"/>
        <end position="110"/>
    </location>
</feature>
<dbReference type="EMBL" id="JAULJE010000007">
    <property type="protein sequence ID" value="KAK1340885.1"/>
    <property type="molecule type" value="Genomic_DNA"/>
</dbReference>
<keyword evidence="3" id="KW-1185">Reference proteome</keyword>
<gene>
    <name evidence="2" type="ORF">QTO34_017282</name>
</gene>
<sequence>MAPVDLNSNFYRLRGGMTNGMQRLHLLLVLERPLTPIASAGLAHTHSRCLALVPIAWCHQQGDWGSSRHPHLLTAPAPIALHHQWMRAGPVPSACGSGSRSGAADRQRTGGLGRWRRELNVCAMAALEAFERPGAPADRQPASSPAIKSQSGEASCLSASAQGLLKASAAPEAFGRPGAPADRQPAPPRSKAKAGELAGCLLRHKAFRKPPPLRRLSEGLVHQRIDNQLPRDQKPKRGSWLSVCSGTRPFESLHRAGGFQKA</sequence>